<evidence type="ECO:0000256" key="2">
    <source>
        <dbReference type="ARBA" id="ARBA00022692"/>
    </source>
</evidence>
<feature type="transmembrane region" description="Helical" evidence="6">
    <location>
        <begin position="267"/>
        <end position="290"/>
    </location>
</feature>
<keyword evidence="9" id="KW-1185">Reference proteome</keyword>
<dbReference type="PANTHER" id="PTHR33048">
    <property type="entry name" value="PTH11-LIKE INTEGRAL MEMBRANE PROTEIN (AFU_ORTHOLOGUE AFUA_5G11245)"/>
    <property type="match status" value="1"/>
</dbReference>
<dbReference type="PANTHER" id="PTHR33048:SF42">
    <property type="entry name" value="INTEGRAL MEMBRANE PROTEIN"/>
    <property type="match status" value="1"/>
</dbReference>
<keyword evidence="2 6" id="KW-0812">Transmembrane</keyword>
<accession>A0AAN6MP79</accession>
<dbReference type="GO" id="GO:0016020">
    <property type="term" value="C:membrane"/>
    <property type="evidence" value="ECO:0007669"/>
    <property type="project" value="UniProtKB-SubCell"/>
</dbReference>
<dbReference type="InterPro" id="IPR049326">
    <property type="entry name" value="Rhodopsin_dom_fungi"/>
</dbReference>
<evidence type="ECO:0000256" key="6">
    <source>
        <dbReference type="SAM" id="Phobius"/>
    </source>
</evidence>
<comment type="subcellular location">
    <subcellularLocation>
        <location evidence="1">Membrane</location>
        <topology evidence="1">Multi-pass membrane protein</topology>
    </subcellularLocation>
</comment>
<dbReference type="EMBL" id="MU855393">
    <property type="protein sequence ID" value="KAK3904546.1"/>
    <property type="molecule type" value="Genomic_DNA"/>
</dbReference>
<feature type="transmembrane region" description="Helical" evidence="6">
    <location>
        <begin position="149"/>
        <end position="169"/>
    </location>
</feature>
<evidence type="ECO:0000256" key="5">
    <source>
        <dbReference type="ARBA" id="ARBA00038359"/>
    </source>
</evidence>
<evidence type="ECO:0000259" key="7">
    <source>
        <dbReference type="Pfam" id="PF20684"/>
    </source>
</evidence>
<feature type="domain" description="Rhodopsin" evidence="7">
    <location>
        <begin position="55"/>
        <end position="291"/>
    </location>
</feature>
<feature type="transmembrane region" description="Helical" evidence="6">
    <location>
        <begin position="197"/>
        <end position="217"/>
    </location>
</feature>
<feature type="transmembrane region" description="Helical" evidence="6">
    <location>
        <begin position="40"/>
        <end position="59"/>
    </location>
</feature>
<name>A0AAN6MP79_9PEZI</name>
<reference evidence="8" key="1">
    <citation type="journal article" date="2023" name="Mol. Phylogenet. Evol.">
        <title>Genome-scale phylogeny and comparative genomics of the fungal order Sordariales.</title>
        <authorList>
            <person name="Hensen N."/>
            <person name="Bonometti L."/>
            <person name="Westerberg I."/>
            <person name="Brannstrom I.O."/>
            <person name="Guillou S."/>
            <person name="Cros-Aarteil S."/>
            <person name="Calhoun S."/>
            <person name="Haridas S."/>
            <person name="Kuo A."/>
            <person name="Mondo S."/>
            <person name="Pangilinan J."/>
            <person name="Riley R."/>
            <person name="LaButti K."/>
            <person name="Andreopoulos B."/>
            <person name="Lipzen A."/>
            <person name="Chen C."/>
            <person name="Yan M."/>
            <person name="Daum C."/>
            <person name="Ng V."/>
            <person name="Clum A."/>
            <person name="Steindorff A."/>
            <person name="Ohm R.A."/>
            <person name="Martin F."/>
            <person name="Silar P."/>
            <person name="Natvig D.O."/>
            <person name="Lalanne C."/>
            <person name="Gautier V."/>
            <person name="Ament-Velasquez S.L."/>
            <person name="Kruys A."/>
            <person name="Hutchinson M.I."/>
            <person name="Powell A.J."/>
            <person name="Barry K."/>
            <person name="Miller A.N."/>
            <person name="Grigoriev I.V."/>
            <person name="Debuchy R."/>
            <person name="Gladieux P."/>
            <person name="Hiltunen Thoren M."/>
            <person name="Johannesson H."/>
        </authorList>
    </citation>
    <scope>NUCLEOTIDE SEQUENCE</scope>
    <source>
        <strain evidence="8">CBS 103.79</strain>
    </source>
</reference>
<dbReference type="InterPro" id="IPR052337">
    <property type="entry name" value="SAT4-like"/>
</dbReference>
<evidence type="ECO:0000313" key="9">
    <source>
        <dbReference type="Proteomes" id="UP001303889"/>
    </source>
</evidence>
<evidence type="ECO:0000256" key="4">
    <source>
        <dbReference type="ARBA" id="ARBA00023136"/>
    </source>
</evidence>
<dbReference type="Proteomes" id="UP001303889">
    <property type="component" value="Unassembled WGS sequence"/>
</dbReference>
<keyword evidence="3 6" id="KW-1133">Transmembrane helix</keyword>
<evidence type="ECO:0000313" key="8">
    <source>
        <dbReference type="EMBL" id="KAK3904546.1"/>
    </source>
</evidence>
<organism evidence="8 9">
    <name type="scientific">Staphylotrichum tortipilum</name>
    <dbReference type="NCBI Taxonomy" id="2831512"/>
    <lineage>
        <taxon>Eukaryota</taxon>
        <taxon>Fungi</taxon>
        <taxon>Dikarya</taxon>
        <taxon>Ascomycota</taxon>
        <taxon>Pezizomycotina</taxon>
        <taxon>Sordariomycetes</taxon>
        <taxon>Sordariomycetidae</taxon>
        <taxon>Sordariales</taxon>
        <taxon>Chaetomiaceae</taxon>
        <taxon>Staphylotrichum</taxon>
    </lineage>
</organism>
<feature type="transmembrane region" description="Helical" evidence="6">
    <location>
        <begin position="110"/>
        <end position="128"/>
    </location>
</feature>
<feature type="transmembrane region" description="Helical" evidence="6">
    <location>
        <begin position="229"/>
        <end position="247"/>
    </location>
</feature>
<evidence type="ECO:0000256" key="3">
    <source>
        <dbReference type="ARBA" id="ARBA00022989"/>
    </source>
</evidence>
<keyword evidence="4 6" id="KW-0472">Membrane</keyword>
<reference evidence="8" key="2">
    <citation type="submission" date="2023-05" db="EMBL/GenBank/DDBJ databases">
        <authorList>
            <consortium name="Lawrence Berkeley National Laboratory"/>
            <person name="Steindorff A."/>
            <person name="Hensen N."/>
            <person name="Bonometti L."/>
            <person name="Westerberg I."/>
            <person name="Brannstrom I.O."/>
            <person name="Guillou S."/>
            <person name="Cros-Aarteil S."/>
            <person name="Calhoun S."/>
            <person name="Haridas S."/>
            <person name="Kuo A."/>
            <person name="Mondo S."/>
            <person name="Pangilinan J."/>
            <person name="Riley R."/>
            <person name="Labutti K."/>
            <person name="Andreopoulos B."/>
            <person name="Lipzen A."/>
            <person name="Chen C."/>
            <person name="Yanf M."/>
            <person name="Daum C."/>
            <person name="Ng V."/>
            <person name="Clum A."/>
            <person name="Ohm R."/>
            <person name="Martin F."/>
            <person name="Silar P."/>
            <person name="Natvig D."/>
            <person name="Lalanne C."/>
            <person name="Gautier V."/>
            <person name="Ament-Velasquez S.L."/>
            <person name="Kruys A."/>
            <person name="Hutchinson M.I."/>
            <person name="Powell A.J."/>
            <person name="Barry K."/>
            <person name="Miller A.N."/>
            <person name="Grigoriev I.V."/>
            <person name="Debuchy R."/>
            <person name="Gladieux P."/>
            <person name="Thoren M.H."/>
            <person name="Johannesson H."/>
        </authorList>
    </citation>
    <scope>NUCLEOTIDE SEQUENCE</scope>
    <source>
        <strain evidence="8">CBS 103.79</strain>
    </source>
</reference>
<comment type="caution">
    <text evidence="8">The sequence shown here is derived from an EMBL/GenBank/DDBJ whole genome shotgun (WGS) entry which is preliminary data.</text>
</comment>
<proteinExistence type="inferred from homology"/>
<evidence type="ECO:0000256" key="1">
    <source>
        <dbReference type="ARBA" id="ARBA00004141"/>
    </source>
</evidence>
<sequence>MASTASSSNPKPDQYADPLATTPDQLAFLPHDNAGPKLNAVIWVLTALSGFVLALRIYCRLSRSNLWFDDMFLIAAWACITVESALLTAMTRLGYGLHIWDFDVMNNMPPLLVLVNVAGTFSVTAAIWSKTSFGITLLHLTNGWVKKTVLFIIISMNIAMGLSALFPWVNCTPLRKAWDMFAEGTCWAPEVTVRYNIFSGVWSACSDIALALLPWQFISGLQMKKKERLGVGVAMSMGIFAGITGLVKVSQIPKMLSSDFADGVDVWLWGNAETTVTIIAASIPMLRVMIRDVAVSRRAYGSSDYHKDGLSSGKRNTRVVTISSGRVGRETEIAKQLNDDDSDKGILEDGHDASKRGCIVQTNDFQIQYDRRDVEKGR</sequence>
<dbReference type="AlphaFoldDB" id="A0AAN6MP79"/>
<comment type="similarity">
    <text evidence="5">Belongs to the SAT4 family.</text>
</comment>
<protein>
    <recommendedName>
        <fullName evidence="7">Rhodopsin domain-containing protein</fullName>
    </recommendedName>
</protein>
<gene>
    <name evidence="8" type="ORF">C8A05DRAFT_42395</name>
</gene>
<feature type="transmembrane region" description="Helical" evidence="6">
    <location>
        <begin position="71"/>
        <end position="90"/>
    </location>
</feature>
<dbReference type="Pfam" id="PF20684">
    <property type="entry name" value="Fung_rhodopsin"/>
    <property type="match status" value="1"/>
</dbReference>